<evidence type="ECO:0000313" key="2">
    <source>
        <dbReference type="Proteomes" id="UP001246858"/>
    </source>
</evidence>
<keyword evidence="2" id="KW-1185">Reference proteome</keyword>
<comment type="caution">
    <text evidence="1">The sequence shown here is derived from an EMBL/GenBank/DDBJ whole genome shotgun (WGS) entry which is preliminary data.</text>
</comment>
<protein>
    <submittedName>
        <fullName evidence="1">RDD family membrane protein YckC</fullName>
    </submittedName>
</protein>
<sequence>MHNHTEYTVVINGKPEGPYQLHELKELDIQAGTFLRKPGMDDYKEAHEFPELRELLGFSYQQTAPQYFASFDQRLLAMAIDLFFILLAYVLLVLIGFIFVEGQAARISVAFAGIPLIPLAKLIYGSVTEASVRQAGIGKRLMNIKVCSLNGDRITLANAFGRNIGKVISAAPFFFGYLYSFLNKKQQCFHDVMAKTLVTKERLI</sequence>
<name>A0ACC6L573_9SPHI</name>
<organism evidence="1 2">
    <name type="scientific">Pedobacter africanus</name>
    <dbReference type="NCBI Taxonomy" id="151894"/>
    <lineage>
        <taxon>Bacteria</taxon>
        <taxon>Pseudomonadati</taxon>
        <taxon>Bacteroidota</taxon>
        <taxon>Sphingobacteriia</taxon>
        <taxon>Sphingobacteriales</taxon>
        <taxon>Sphingobacteriaceae</taxon>
        <taxon>Pedobacter</taxon>
    </lineage>
</organism>
<gene>
    <name evidence="1" type="ORF">J2X78_005158</name>
</gene>
<accession>A0ACC6L573</accession>
<proteinExistence type="predicted"/>
<evidence type="ECO:0000313" key="1">
    <source>
        <dbReference type="EMBL" id="MDR6786563.1"/>
    </source>
</evidence>
<dbReference type="EMBL" id="JAVDTF010000007">
    <property type="protein sequence ID" value="MDR6786563.1"/>
    <property type="molecule type" value="Genomic_DNA"/>
</dbReference>
<dbReference type="Proteomes" id="UP001246858">
    <property type="component" value="Unassembled WGS sequence"/>
</dbReference>
<reference evidence="1" key="1">
    <citation type="submission" date="2023-07" db="EMBL/GenBank/DDBJ databases">
        <title>Sorghum-associated microbial communities from plants grown in Nebraska, USA.</title>
        <authorList>
            <person name="Schachtman D."/>
        </authorList>
    </citation>
    <scope>NUCLEOTIDE SEQUENCE</scope>
    <source>
        <strain evidence="1">2697</strain>
    </source>
</reference>